<keyword evidence="2" id="KW-1185">Reference proteome</keyword>
<dbReference type="Proteomes" id="UP000499080">
    <property type="component" value="Unassembled WGS sequence"/>
</dbReference>
<reference evidence="1 2" key="1">
    <citation type="journal article" date="2019" name="Sci. Rep.">
        <title>Orb-weaving spider Araneus ventricosus genome elucidates the spidroin gene catalogue.</title>
        <authorList>
            <person name="Kono N."/>
            <person name="Nakamura H."/>
            <person name="Ohtoshi R."/>
            <person name="Moran D.A.P."/>
            <person name="Shinohara A."/>
            <person name="Yoshida Y."/>
            <person name="Fujiwara M."/>
            <person name="Mori M."/>
            <person name="Tomita M."/>
            <person name="Arakawa K."/>
        </authorList>
    </citation>
    <scope>NUCLEOTIDE SEQUENCE [LARGE SCALE GENOMIC DNA]</scope>
</reference>
<protein>
    <submittedName>
        <fullName evidence="1">Uncharacterized protein</fullName>
    </submittedName>
</protein>
<sequence>MFRILKIKFELSLGLKVRPRVSVQQSFRIYSGADGEEREGDGKRFCRLSQAVTSDYSEIFHCSPQEGAAPMRLLTEKRIGAVTQKGSNDAVKEKMMLSFRIGSEFITYAEVLLKQ</sequence>
<dbReference type="AlphaFoldDB" id="A0A4Y2BEI8"/>
<accession>A0A4Y2BEI8</accession>
<proteinExistence type="predicted"/>
<gene>
    <name evidence="1" type="ORF">AVEN_178823_1</name>
</gene>
<dbReference type="EMBL" id="BGPR01000071">
    <property type="protein sequence ID" value="GBL90383.1"/>
    <property type="molecule type" value="Genomic_DNA"/>
</dbReference>
<comment type="caution">
    <text evidence="1">The sequence shown here is derived from an EMBL/GenBank/DDBJ whole genome shotgun (WGS) entry which is preliminary data.</text>
</comment>
<name>A0A4Y2BEI8_ARAVE</name>
<organism evidence="1 2">
    <name type="scientific">Araneus ventricosus</name>
    <name type="common">Orbweaver spider</name>
    <name type="synonym">Epeira ventricosa</name>
    <dbReference type="NCBI Taxonomy" id="182803"/>
    <lineage>
        <taxon>Eukaryota</taxon>
        <taxon>Metazoa</taxon>
        <taxon>Ecdysozoa</taxon>
        <taxon>Arthropoda</taxon>
        <taxon>Chelicerata</taxon>
        <taxon>Arachnida</taxon>
        <taxon>Araneae</taxon>
        <taxon>Araneomorphae</taxon>
        <taxon>Entelegynae</taxon>
        <taxon>Araneoidea</taxon>
        <taxon>Araneidae</taxon>
        <taxon>Araneus</taxon>
    </lineage>
</organism>
<evidence type="ECO:0000313" key="1">
    <source>
        <dbReference type="EMBL" id="GBL90383.1"/>
    </source>
</evidence>
<evidence type="ECO:0000313" key="2">
    <source>
        <dbReference type="Proteomes" id="UP000499080"/>
    </source>
</evidence>